<evidence type="ECO:0000313" key="8">
    <source>
        <dbReference type="Proteomes" id="UP000621386"/>
    </source>
</evidence>
<evidence type="ECO:0000313" key="7">
    <source>
        <dbReference type="EMBL" id="MBL1110027.1"/>
    </source>
</evidence>
<sequence>MNHSLTTSAFDLPDRLSSKADPTLIADDERHLAAIAECLEQSIAELSGRLAAERRAPGGKGRQAMDRDAEIHRLTARLRTLRRFGLDLCLGRMVTEDGPEPVYVGRLGLTDSAGRRLLVDWRSPAAEPFFGATHANPMGLASRRRYRWTSGRISDYWDEVFTADGLVGHAALDDQSAFIASLGGNRSPRMRDVLGTIQADQDAIIRAGSRGALVVDGGPGTGKTVVALHRSAYLLHSDPRLGHRRGGVLFVGPHRPYLAYVADVLPSLGEEGVQTCILRDLVAEGAEAAVETDPDVARLKSSAEMVKAIETAVRFYEEPPTEGMTVTTHWSDIRLSADDWAVAFEAAEPGTPHNEARDQVLEELLTILTDKHDGDVSPELLRRSLLRNRELLTAFNRAWPLLEAADLVGDLWSVPAYLRLCAPWLGRDDVRLLQRADAQAWTVSDLPLLDAARQRLGDPEAARRKRRQEAVLTAQRERMAQVVDALIQADDDGEGLVTQLRREDFQRNLVDESELAGVEPDLLAGPFAHIVVDEAQELTDAEWQMLLLRCPSRSFTIVGDRAQARHGFTESWEERLGRVGFGRVGLASLSVNYRTPAEIMAEAEPVIRAVLPDANVPASIRAGGVPVVHGPASDLHPVLDAWLGAHADGVACVIGDPMFRKTPRVRSLPPELAKGLEFDLVVLVDPEKFGEGVEGAVDRYVAMTRATRQLVILRNT</sequence>
<keyword evidence="2 5" id="KW-0378">Hydrolase</keyword>
<dbReference type="PANTHER" id="PTHR11070:SF45">
    <property type="entry name" value="DNA 3'-5' HELICASE"/>
    <property type="match status" value="1"/>
</dbReference>
<dbReference type="NCBIfam" id="NF041254">
    <property type="entry name" value="motor_HelR"/>
    <property type="match status" value="1"/>
</dbReference>
<keyword evidence="1 5" id="KW-0547">Nucleotide-binding</keyword>
<feature type="binding site" evidence="5">
    <location>
        <begin position="217"/>
        <end position="224"/>
    </location>
    <ligand>
        <name>ATP</name>
        <dbReference type="ChEBI" id="CHEBI:30616"/>
    </ligand>
</feature>
<dbReference type="EMBL" id="JAERRH010000027">
    <property type="protein sequence ID" value="MBL1110027.1"/>
    <property type="molecule type" value="Genomic_DNA"/>
</dbReference>
<dbReference type="Gene3D" id="3.40.50.300">
    <property type="entry name" value="P-loop containing nucleotide triphosphate hydrolases"/>
    <property type="match status" value="3"/>
</dbReference>
<organism evidence="7 8">
    <name type="scientific">Streptomyces musisoli</name>
    <dbReference type="NCBI Taxonomy" id="2802280"/>
    <lineage>
        <taxon>Bacteria</taxon>
        <taxon>Bacillati</taxon>
        <taxon>Actinomycetota</taxon>
        <taxon>Actinomycetes</taxon>
        <taxon>Kitasatosporales</taxon>
        <taxon>Streptomycetaceae</taxon>
        <taxon>Streptomyces</taxon>
    </lineage>
</organism>
<dbReference type="SUPFAM" id="SSF52540">
    <property type="entry name" value="P-loop containing nucleoside triphosphate hydrolases"/>
    <property type="match status" value="1"/>
</dbReference>
<evidence type="ECO:0000259" key="6">
    <source>
        <dbReference type="PROSITE" id="PS51198"/>
    </source>
</evidence>
<gene>
    <name evidence="7" type="ORF">JK361_36630</name>
</gene>
<dbReference type="InterPro" id="IPR027417">
    <property type="entry name" value="P-loop_NTPase"/>
</dbReference>
<evidence type="ECO:0000256" key="1">
    <source>
        <dbReference type="ARBA" id="ARBA00022741"/>
    </source>
</evidence>
<dbReference type="PANTHER" id="PTHR11070">
    <property type="entry name" value="UVRD / RECB / PCRA DNA HELICASE FAMILY MEMBER"/>
    <property type="match status" value="1"/>
</dbReference>
<keyword evidence="3 5" id="KW-0347">Helicase</keyword>
<evidence type="ECO:0000256" key="3">
    <source>
        <dbReference type="ARBA" id="ARBA00022806"/>
    </source>
</evidence>
<accession>A0ABS1PCD3</accession>
<dbReference type="RefSeq" id="WP_201826698.1">
    <property type="nucleotide sequence ID" value="NZ_JAERRH010000027.1"/>
</dbReference>
<protein>
    <submittedName>
        <fullName evidence="7">AAA family ATPase</fullName>
    </submittedName>
</protein>
<evidence type="ECO:0000256" key="5">
    <source>
        <dbReference type="PROSITE-ProRule" id="PRU00560"/>
    </source>
</evidence>
<proteinExistence type="predicted"/>
<keyword evidence="4 5" id="KW-0067">ATP-binding</keyword>
<evidence type="ECO:0000256" key="4">
    <source>
        <dbReference type="ARBA" id="ARBA00022840"/>
    </source>
</evidence>
<evidence type="ECO:0000256" key="2">
    <source>
        <dbReference type="ARBA" id="ARBA00022801"/>
    </source>
</evidence>
<dbReference type="PROSITE" id="PS51198">
    <property type="entry name" value="UVRD_HELICASE_ATP_BIND"/>
    <property type="match status" value="1"/>
</dbReference>
<keyword evidence="8" id="KW-1185">Reference proteome</keyword>
<reference evidence="7 8" key="1">
    <citation type="submission" date="2021-01" db="EMBL/GenBank/DDBJ databases">
        <title>WGS of actinomycetes isolated from Thailand.</title>
        <authorList>
            <person name="Thawai C."/>
        </authorList>
    </citation>
    <scope>NUCLEOTIDE SEQUENCE [LARGE SCALE GENOMIC DNA]</scope>
    <source>
        <strain evidence="7 8">CH5-8</strain>
    </source>
</reference>
<feature type="domain" description="UvrD-like helicase ATP-binding" evidence="6">
    <location>
        <begin position="196"/>
        <end position="596"/>
    </location>
</feature>
<comment type="caution">
    <text evidence="7">The sequence shown here is derived from an EMBL/GenBank/DDBJ whole genome shotgun (WGS) entry which is preliminary data.</text>
</comment>
<name>A0ABS1PCD3_9ACTN</name>
<dbReference type="Proteomes" id="UP000621386">
    <property type="component" value="Unassembled WGS sequence"/>
</dbReference>
<dbReference type="InterPro" id="IPR000212">
    <property type="entry name" value="DNA_helicase_UvrD/REP"/>
</dbReference>
<dbReference type="InterPro" id="IPR014016">
    <property type="entry name" value="UvrD-like_ATP-bd"/>
</dbReference>